<organism evidence="2 3">
    <name type="scientific">Nocardiopsis ansamitocini</name>
    <dbReference type="NCBI Taxonomy" id="1670832"/>
    <lineage>
        <taxon>Bacteria</taxon>
        <taxon>Bacillati</taxon>
        <taxon>Actinomycetota</taxon>
        <taxon>Actinomycetes</taxon>
        <taxon>Streptosporangiales</taxon>
        <taxon>Nocardiopsidaceae</taxon>
        <taxon>Nocardiopsis</taxon>
    </lineage>
</organism>
<name>A0A9W6P7N9_9ACTN</name>
<comment type="caution">
    <text evidence="2">The sequence shown here is derived from an EMBL/GenBank/DDBJ whole genome shotgun (WGS) entry which is preliminary data.</text>
</comment>
<feature type="region of interest" description="Disordered" evidence="1">
    <location>
        <begin position="320"/>
        <end position="346"/>
    </location>
</feature>
<protein>
    <recommendedName>
        <fullName evidence="4">Pyrrolidone-carboxylate peptidase</fullName>
    </recommendedName>
</protein>
<dbReference type="Gene3D" id="3.40.630.20">
    <property type="entry name" value="Peptidase C15, pyroglutamyl peptidase I-like"/>
    <property type="match status" value="1"/>
</dbReference>
<dbReference type="EMBL" id="BSQG01000004">
    <property type="protein sequence ID" value="GLU48532.1"/>
    <property type="molecule type" value="Genomic_DNA"/>
</dbReference>
<dbReference type="AlphaFoldDB" id="A0A9W6P7N9"/>
<dbReference type="InterPro" id="IPR036440">
    <property type="entry name" value="Peptidase_C15-like_sf"/>
</dbReference>
<evidence type="ECO:0000256" key="1">
    <source>
        <dbReference type="SAM" id="MobiDB-lite"/>
    </source>
</evidence>
<evidence type="ECO:0008006" key="4">
    <source>
        <dbReference type="Google" id="ProtNLM"/>
    </source>
</evidence>
<dbReference type="SUPFAM" id="SSF53182">
    <property type="entry name" value="Pyrrolidone carboxyl peptidase (pyroglutamate aminopeptidase)"/>
    <property type="match status" value="1"/>
</dbReference>
<dbReference type="Proteomes" id="UP001165092">
    <property type="component" value="Unassembled WGS sequence"/>
</dbReference>
<keyword evidence="3" id="KW-1185">Reference proteome</keyword>
<gene>
    <name evidence="2" type="ORF">Nans01_28830</name>
</gene>
<sequence>MITPLLMAASPAAAGPGNGPRACLDHDGATVEEARVDEAAVKEILERSGFDAPVREFTAALCKARTQRAAEALVERHGERLWRSAVDRVQDKGKGKGPKAGSLSAGDDRPLYWARLSMTGALNNWSPGFALSEEARADLVARMERSSRGYSSLEKPARKGVTRIVVTGFDPFRLDNDIRQGNPSGAAALALDGTRVETGAGTVVIETAMFPVRWRDFTDGIVEEALLPAYTGRTTADAVITVSQGRAGRFDLEAYNGAWRAGSPDNEMAGTPEQVPVPRGVPTVRPQPQWTESTLPHDAVIAAWTGVFPVYDNTQVTEIPAGSDQQVARPDGPTEGSTARSGGGGNYLSNEIAYRNTLLRDGFGSGIPAGHVHTPILSFGGDNTDAVSDPVFEQNRTAIVDQVAAIVEVIANETVGD</sequence>
<evidence type="ECO:0000313" key="2">
    <source>
        <dbReference type="EMBL" id="GLU48532.1"/>
    </source>
</evidence>
<proteinExistence type="predicted"/>
<reference evidence="2" key="1">
    <citation type="submission" date="2023-02" db="EMBL/GenBank/DDBJ databases">
        <title>Nocardiopsis ansamitocini NBRC 112285.</title>
        <authorList>
            <person name="Ichikawa N."/>
            <person name="Sato H."/>
            <person name="Tonouchi N."/>
        </authorList>
    </citation>
    <scope>NUCLEOTIDE SEQUENCE</scope>
    <source>
        <strain evidence="2">NBRC 112285</strain>
    </source>
</reference>
<evidence type="ECO:0000313" key="3">
    <source>
        <dbReference type="Proteomes" id="UP001165092"/>
    </source>
</evidence>
<accession>A0A9W6P7N9</accession>